<organism evidence="5 6">
    <name type="scientific">Biomaibacter acetigenes</name>
    <dbReference type="NCBI Taxonomy" id="2316383"/>
    <lineage>
        <taxon>Bacteria</taxon>
        <taxon>Bacillati</taxon>
        <taxon>Bacillota</taxon>
        <taxon>Clostridia</taxon>
        <taxon>Thermosediminibacterales</taxon>
        <taxon>Tepidanaerobacteraceae</taxon>
        <taxon>Biomaibacter</taxon>
    </lineage>
</organism>
<dbReference type="PROSITE" id="PS51257">
    <property type="entry name" value="PROKAR_LIPOPROTEIN"/>
    <property type="match status" value="1"/>
</dbReference>
<proteinExistence type="inferred from homology"/>
<dbReference type="Proteomes" id="UP000280960">
    <property type="component" value="Chromosome"/>
</dbReference>
<reference evidence="5 6" key="1">
    <citation type="submission" date="2018-10" db="EMBL/GenBank/DDBJ databases">
        <authorList>
            <person name="Zhang X."/>
        </authorList>
    </citation>
    <scope>NUCLEOTIDE SEQUENCE [LARGE SCALE GENOMIC DNA]</scope>
    <source>
        <strain evidence="5 6">SK-G1</strain>
    </source>
</reference>
<dbReference type="SUPFAM" id="SSF53822">
    <property type="entry name" value="Periplasmic binding protein-like I"/>
    <property type="match status" value="1"/>
</dbReference>
<keyword evidence="6" id="KW-1185">Reference proteome</keyword>
<comment type="similarity">
    <text evidence="2">Belongs to the bacterial solute-binding protein 2 family.</text>
</comment>
<gene>
    <name evidence="5" type="ORF">D2962_15615</name>
</gene>
<keyword evidence="3" id="KW-0732">Signal</keyword>
<dbReference type="RefSeq" id="WP_120768684.1">
    <property type="nucleotide sequence ID" value="NZ_CP033169.1"/>
</dbReference>
<sequence length="352" mass="38249">MKRLLALALVIVMAVSLLTACGTAKKAEESTGQSSQQASDQQKPAESKKWKIATVVKDASNPWFVRMEQGVKKFASDTGLEAFMKGPSKADAALQVQVIEDLIAQGVDALCVVPVSPEALEPVLKKAMDKGIVVVTHEASNQQNTMYDIEAFDNNAYGAFIMDNLAKAMNYEGKYVTMVGLLTMKSHNEWADAGIARQKEKYPKMELVPEQKIESEDNQEVAYERAKEIMKKYPDLKGIMGTSSKDAPGAAKAIEEMGKIGKVFTAGSSLVSVAGKFLESGSLSTITFWDPADAGYAMNALAKLILEGKKDQIKDGLNLGVKGYENLKLKGKVLVGEGWVAVTKENMKDYNF</sequence>
<feature type="chain" id="PRO_5038960621" evidence="3">
    <location>
        <begin position="21"/>
        <end position="352"/>
    </location>
</feature>
<evidence type="ECO:0000313" key="6">
    <source>
        <dbReference type="Proteomes" id="UP000280960"/>
    </source>
</evidence>
<dbReference type="GO" id="GO:0030288">
    <property type="term" value="C:outer membrane-bounded periplasmic space"/>
    <property type="evidence" value="ECO:0007669"/>
    <property type="project" value="TreeGrafter"/>
</dbReference>
<dbReference type="PANTHER" id="PTHR30036">
    <property type="entry name" value="D-XYLOSE-BINDING PERIPLASMIC PROTEIN"/>
    <property type="match status" value="1"/>
</dbReference>
<dbReference type="AlphaFoldDB" id="A0A3G2R8X0"/>
<dbReference type="GO" id="GO:0030246">
    <property type="term" value="F:carbohydrate binding"/>
    <property type="evidence" value="ECO:0007669"/>
    <property type="project" value="TreeGrafter"/>
</dbReference>
<comment type="subcellular location">
    <subcellularLocation>
        <location evidence="1">Cell envelope</location>
    </subcellularLocation>
</comment>
<evidence type="ECO:0000259" key="4">
    <source>
        <dbReference type="Pfam" id="PF13407"/>
    </source>
</evidence>
<name>A0A3G2R8X0_9FIRM</name>
<dbReference type="Gene3D" id="3.40.50.2300">
    <property type="match status" value="2"/>
</dbReference>
<dbReference type="Pfam" id="PF13407">
    <property type="entry name" value="Peripla_BP_4"/>
    <property type="match status" value="1"/>
</dbReference>
<accession>A0A3G2R8X0</accession>
<evidence type="ECO:0000313" key="5">
    <source>
        <dbReference type="EMBL" id="AYO31839.1"/>
    </source>
</evidence>
<evidence type="ECO:0000256" key="3">
    <source>
        <dbReference type="SAM" id="SignalP"/>
    </source>
</evidence>
<feature type="domain" description="Periplasmic binding protein" evidence="4">
    <location>
        <begin position="52"/>
        <end position="310"/>
    </location>
</feature>
<dbReference type="InterPro" id="IPR050555">
    <property type="entry name" value="Bact_Solute-Bind_Prot2"/>
</dbReference>
<evidence type="ECO:0000256" key="2">
    <source>
        <dbReference type="ARBA" id="ARBA00007639"/>
    </source>
</evidence>
<dbReference type="CDD" id="cd20001">
    <property type="entry name" value="PBP1_LsrB_Quorum_Sensing-like"/>
    <property type="match status" value="1"/>
</dbReference>
<dbReference type="KEGG" id="bacg:D2962_15615"/>
<evidence type="ECO:0000256" key="1">
    <source>
        <dbReference type="ARBA" id="ARBA00004196"/>
    </source>
</evidence>
<dbReference type="EMBL" id="CP033169">
    <property type="protein sequence ID" value="AYO31839.1"/>
    <property type="molecule type" value="Genomic_DNA"/>
</dbReference>
<protein>
    <submittedName>
        <fullName evidence="5">Autoinducer 2 ABC transporter substrate-binding protein</fullName>
    </submittedName>
</protein>
<dbReference type="PANTHER" id="PTHR30036:SF7">
    <property type="entry name" value="ABC TRANSPORTER PERIPLASMIC-BINDING PROTEIN YPHF"/>
    <property type="match status" value="1"/>
</dbReference>
<dbReference type="InterPro" id="IPR025997">
    <property type="entry name" value="SBP_2_dom"/>
</dbReference>
<dbReference type="InterPro" id="IPR028082">
    <property type="entry name" value="Peripla_BP_I"/>
</dbReference>
<feature type="signal peptide" evidence="3">
    <location>
        <begin position="1"/>
        <end position="20"/>
    </location>
</feature>